<name>A0A087W280_ECHMU</name>
<evidence type="ECO:0000313" key="2">
    <source>
        <dbReference type="EMBL" id="CDI98748.1"/>
    </source>
</evidence>
<accession>A0A087W280</accession>
<feature type="region of interest" description="Disordered" evidence="1">
    <location>
        <begin position="1"/>
        <end position="62"/>
    </location>
</feature>
<feature type="compositionally biased region" description="Polar residues" evidence="1">
    <location>
        <begin position="29"/>
        <end position="62"/>
    </location>
</feature>
<dbReference type="STRING" id="6211.A0A087W280"/>
<feature type="compositionally biased region" description="Polar residues" evidence="1">
    <location>
        <begin position="9"/>
        <end position="21"/>
    </location>
</feature>
<keyword evidence="3" id="KW-1185">Reference proteome</keyword>
<dbReference type="PRINTS" id="PR00021">
    <property type="entry name" value="PRORICH"/>
</dbReference>
<reference evidence="2" key="1">
    <citation type="journal article" date="2013" name="Nature">
        <title>The genomes of four tapeworm species reveal adaptations to parasitism.</title>
        <authorList>
            <person name="Tsai I.J."/>
            <person name="Zarowiecki M."/>
            <person name="Holroyd N."/>
            <person name="Garciarrubio A."/>
            <person name="Sanchez-Flores A."/>
            <person name="Brooks K.L."/>
            <person name="Tracey A."/>
            <person name="Bobes R.J."/>
            <person name="Fragoso G."/>
            <person name="Sciutto E."/>
            <person name="Aslett M."/>
            <person name="Beasley H."/>
            <person name="Bennett H.M."/>
            <person name="Cai J."/>
            <person name="Camicia F."/>
            <person name="Clark R."/>
            <person name="Cucher M."/>
            <person name="De Silva N."/>
            <person name="Day T.A."/>
            <person name="Deplazes P."/>
            <person name="Estrada K."/>
            <person name="Fernandez C."/>
            <person name="Holland P.W."/>
            <person name="Hou J."/>
            <person name="Hu S."/>
            <person name="Huckvale T."/>
            <person name="Hung S.S."/>
            <person name="Kamenetzky L."/>
            <person name="Keane J.A."/>
            <person name="Kiss F."/>
            <person name="Koziol U."/>
            <person name="Lambert O."/>
            <person name="Liu K."/>
            <person name="Luo X."/>
            <person name="Luo Y."/>
            <person name="Macchiaroli N."/>
            <person name="Nichol S."/>
            <person name="Paps J."/>
            <person name="Parkinson J."/>
            <person name="Pouchkina-Stantcheva N."/>
            <person name="Riddiford N."/>
            <person name="Rosenzvit M."/>
            <person name="Salinas G."/>
            <person name="Wasmuth J.D."/>
            <person name="Zamanian M."/>
            <person name="Zheng Y."/>
            <person name="Cai X."/>
            <person name="Soberon X."/>
            <person name="Olson P.D."/>
            <person name="Laclette J.P."/>
            <person name="Brehm K."/>
            <person name="Berriman M."/>
            <person name="Garciarrubio A."/>
            <person name="Bobes R.J."/>
            <person name="Fragoso G."/>
            <person name="Sanchez-Flores A."/>
            <person name="Estrada K."/>
            <person name="Cevallos M.A."/>
            <person name="Morett E."/>
            <person name="Gonzalez V."/>
            <person name="Portillo T."/>
            <person name="Ochoa-Leyva A."/>
            <person name="Jose M.V."/>
            <person name="Sciutto E."/>
            <person name="Landa A."/>
            <person name="Jimenez L."/>
            <person name="Valdes V."/>
            <person name="Carrero J.C."/>
            <person name="Larralde C."/>
            <person name="Morales-Montor J."/>
            <person name="Limon-Lason J."/>
            <person name="Soberon X."/>
            <person name="Laclette J.P."/>
        </authorList>
    </citation>
    <scope>NUCLEOTIDE SEQUENCE [LARGE SCALE GENOMIC DNA]</scope>
</reference>
<evidence type="ECO:0000313" key="3">
    <source>
        <dbReference type="Proteomes" id="UP000017246"/>
    </source>
</evidence>
<protein>
    <submittedName>
        <fullName evidence="2">Small proline rich</fullName>
    </submittedName>
</protein>
<evidence type="ECO:0000256" key="1">
    <source>
        <dbReference type="SAM" id="MobiDB-lite"/>
    </source>
</evidence>
<dbReference type="AlphaFoldDB" id="A0A087W280"/>
<sequence>MADSGKDPCQNSSVGSQTTYPKLSEDGKSCSQQSQNPSRACQSNDACPQSTGQSQPSQASGNVSSCSVKLVCCQKKQRHSQQKCQEDSATKRCLTPTQTCCSNAPPLQNCCPTLKCQFSKPTCTKPPSSPCCPSPCPPPPPSQACCPKQPPVCPPPNCPPPSCPAPSPPSCPPPICPPPSCSTPSCPPLPSCPLPICPPPQKPSCCPPRVLTCQMCPPKTALPSCCPKIRPAPNSQSCCPAPMPSNCPKPSCLIGCPTCPPPSNCCQPSQPPPHNLLASAIRPKPPCCQNPRPKCCPDAPSAPPICYIRSISCSPPVNSCRGCAVSPSPTCCRPTMTRSTSLCSDSGGSKNCQSTSCPGGPYCPKRPPCPRPNC</sequence>
<dbReference type="EMBL" id="LN902850">
    <property type="protein sequence ID" value="CDI98748.1"/>
    <property type="molecule type" value="Genomic_DNA"/>
</dbReference>
<gene>
    <name evidence="2" type="ORF">EmuJ_000262000</name>
</gene>
<organism evidence="2 3">
    <name type="scientific">Echinococcus multilocularis</name>
    <name type="common">Fox tapeworm</name>
    <dbReference type="NCBI Taxonomy" id="6211"/>
    <lineage>
        <taxon>Eukaryota</taxon>
        <taxon>Metazoa</taxon>
        <taxon>Spiralia</taxon>
        <taxon>Lophotrochozoa</taxon>
        <taxon>Platyhelminthes</taxon>
        <taxon>Cestoda</taxon>
        <taxon>Eucestoda</taxon>
        <taxon>Cyclophyllidea</taxon>
        <taxon>Taeniidae</taxon>
        <taxon>Echinococcus</taxon>
    </lineage>
</organism>
<dbReference type="Proteomes" id="UP000017246">
    <property type="component" value="Unassembled WGS sequence"/>
</dbReference>
<reference evidence="2" key="2">
    <citation type="submission" date="2015-11" db="EMBL/GenBank/DDBJ databases">
        <authorList>
            <person name="Zhang Y."/>
            <person name="Guo Z."/>
        </authorList>
    </citation>
    <scope>NUCLEOTIDE SEQUENCE</scope>
</reference>
<dbReference type="OMA" id="TAQTREC"/>
<proteinExistence type="predicted"/>